<evidence type="ECO:0000313" key="3">
    <source>
        <dbReference type="Proteomes" id="UP001429354"/>
    </source>
</evidence>
<evidence type="ECO:0000313" key="2">
    <source>
        <dbReference type="EMBL" id="NDK39080.1"/>
    </source>
</evidence>
<dbReference type="EMBL" id="QOVG01000005">
    <property type="protein sequence ID" value="NDK39080.1"/>
    <property type="molecule type" value="Genomic_DNA"/>
</dbReference>
<organism evidence="2 3">
    <name type="scientific">Pseudoxanthomonas gei</name>
    <dbReference type="NCBI Taxonomy" id="1383030"/>
    <lineage>
        <taxon>Bacteria</taxon>
        <taxon>Pseudomonadati</taxon>
        <taxon>Pseudomonadota</taxon>
        <taxon>Gammaproteobacteria</taxon>
        <taxon>Lysobacterales</taxon>
        <taxon>Lysobacteraceae</taxon>
        <taxon>Pseudoxanthomonas</taxon>
    </lineage>
</organism>
<name>A0ABX0ABX5_9GAMM</name>
<comment type="caution">
    <text evidence="2">The sequence shown here is derived from an EMBL/GenBank/DDBJ whole genome shotgun (WGS) entry which is preliminary data.</text>
</comment>
<protein>
    <recommendedName>
        <fullName evidence="4">DUF5666 domain-containing protein</fullName>
    </recommendedName>
</protein>
<evidence type="ECO:0008006" key="4">
    <source>
        <dbReference type="Google" id="ProtNLM"/>
    </source>
</evidence>
<proteinExistence type="predicted"/>
<reference evidence="2 3" key="1">
    <citation type="submission" date="2018-07" db="EMBL/GenBank/DDBJ databases">
        <title>Whole genome Sequencing of Pseudoxanthomonas gei KCTC 32298 (T).</title>
        <authorList>
            <person name="Kumar S."/>
            <person name="Bansal K."/>
            <person name="Kaur A."/>
            <person name="Patil P."/>
            <person name="Sharma S."/>
            <person name="Patil P.B."/>
        </authorList>
    </citation>
    <scope>NUCLEOTIDE SEQUENCE [LARGE SCALE GENOMIC DNA]</scope>
    <source>
        <strain evidence="2 3">KCTC 32298</strain>
    </source>
</reference>
<feature type="signal peptide" evidence="1">
    <location>
        <begin position="1"/>
        <end position="34"/>
    </location>
</feature>
<evidence type="ECO:0000256" key="1">
    <source>
        <dbReference type="SAM" id="SignalP"/>
    </source>
</evidence>
<feature type="chain" id="PRO_5045224272" description="DUF5666 domain-containing protein" evidence="1">
    <location>
        <begin position="35"/>
        <end position="127"/>
    </location>
</feature>
<keyword evidence="1" id="KW-0732">Signal</keyword>
<accession>A0ABX0ABX5</accession>
<gene>
    <name evidence="2" type="ORF">DT603_09530</name>
</gene>
<dbReference type="Proteomes" id="UP001429354">
    <property type="component" value="Unassembled WGS sequence"/>
</dbReference>
<sequence length="127" mass="13005">MIQPIRTLAVCRLTLVAGTVLVLGACTTSPAVNAALATGQQSTLEGQVVSVDTAPWAYDGNAVVVIATATGNVGVQLPARWNLCKAPPPGDVQALKPGDRVQVIGTVTAPDEVVVCAQPQHRLVKTG</sequence>
<dbReference type="PROSITE" id="PS51257">
    <property type="entry name" value="PROKAR_LIPOPROTEIN"/>
    <property type="match status" value="1"/>
</dbReference>
<dbReference type="RefSeq" id="WP_162349648.1">
    <property type="nucleotide sequence ID" value="NZ_QOVG01000005.1"/>
</dbReference>
<keyword evidence="3" id="KW-1185">Reference proteome</keyword>